<reference evidence="1 2" key="1">
    <citation type="submission" date="2019-08" db="EMBL/GenBank/DDBJ databases">
        <title>Marinobacter ZYF650 sp. nov., a marine bacterium isolated from seawater of the Mariana trench.</title>
        <authorList>
            <person name="Ahmad W."/>
        </authorList>
    </citation>
    <scope>NUCLEOTIDE SEQUENCE [LARGE SCALE GENOMIC DNA]</scope>
    <source>
        <strain evidence="1 2">ZYF650</strain>
    </source>
</reference>
<dbReference type="AlphaFoldDB" id="A0A5B0VQ50"/>
<comment type="caution">
    <text evidence="1">The sequence shown here is derived from an EMBL/GenBank/DDBJ whole genome shotgun (WGS) entry which is preliminary data.</text>
</comment>
<proteinExistence type="predicted"/>
<evidence type="ECO:0000313" key="1">
    <source>
        <dbReference type="EMBL" id="KAA1176398.1"/>
    </source>
</evidence>
<organism evidence="1 2">
    <name type="scientific">Marinobacter salinexigens</name>
    <dbReference type="NCBI Taxonomy" id="2919747"/>
    <lineage>
        <taxon>Bacteria</taxon>
        <taxon>Pseudomonadati</taxon>
        <taxon>Pseudomonadota</taxon>
        <taxon>Gammaproteobacteria</taxon>
        <taxon>Pseudomonadales</taxon>
        <taxon>Marinobacteraceae</taxon>
        <taxon>Marinobacter</taxon>
    </lineage>
</organism>
<accession>A0A5B0VQ50</accession>
<dbReference type="EMBL" id="VTUU01000001">
    <property type="protein sequence ID" value="KAA1176398.1"/>
    <property type="molecule type" value="Genomic_DNA"/>
</dbReference>
<dbReference type="Proteomes" id="UP000323161">
    <property type="component" value="Unassembled WGS sequence"/>
</dbReference>
<name>A0A5B0VQ50_9GAMM</name>
<protein>
    <submittedName>
        <fullName evidence="1">Uncharacterized protein</fullName>
    </submittedName>
</protein>
<evidence type="ECO:0000313" key="2">
    <source>
        <dbReference type="Proteomes" id="UP000323161"/>
    </source>
</evidence>
<keyword evidence="2" id="KW-1185">Reference proteome</keyword>
<gene>
    <name evidence="1" type="ORF">FWJ25_00615</name>
</gene>
<sequence>MTQGMFSVVCLVLCQGVVVTASSEELLAIEPMSQEQLEWSSGRQGIPMQWQLNESEQNALVTGNTLSGPSETGDNRISDNAFGNMSGIATVIQNTGNQVVIQDSTQVNILINR</sequence>